<dbReference type="EMBL" id="ML122298">
    <property type="protein sequence ID" value="RPD55111.1"/>
    <property type="molecule type" value="Genomic_DNA"/>
</dbReference>
<evidence type="ECO:0000259" key="2">
    <source>
        <dbReference type="Pfam" id="PF20411"/>
    </source>
</evidence>
<feature type="region of interest" description="Disordered" evidence="1">
    <location>
        <begin position="397"/>
        <end position="429"/>
    </location>
</feature>
<feature type="compositionally biased region" description="Basic residues" evidence="1">
    <location>
        <begin position="411"/>
        <end position="420"/>
    </location>
</feature>
<keyword evidence="4" id="KW-1185">Reference proteome</keyword>
<dbReference type="AlphaFoldDB" id="A0A5C2RV67"/>
<feature type="region of interest" description="Disordered" evidence="1">
    <location>
        <begin position="91"/>
        <end position="110"/>
    </location>
</feature>
<proteinExistence type="predicted"/>
<dbReference type="Pfam" id="PF20411">
    <property type="entry name" value="DUF6697"/>
    <property type="match status" value="1"/>
</dbReference>
<evidence type="ECO:0000256" key="1">
    <source>
        <dbReference type="SAM" id="MobiDB-lite"/>
    </source>
</evidence>
<name>A0A5C2RV67_9APHY</name>
<sequence>MDERKPKRESHAPYDDLDRHDVDIVVKAEQGKDASHFLVKTDEEGERASTVPGTSSSTGSSGIVRERRVPAKIEVVLPTLEEARRQNAARREAIHQRRQVPGSNSGDVKVDPEERYVLPPVAPIGDVGDDSVDRAEALRNAVEQMRNPDAKVKKEIQFSDEFLLGALGWEGINHRYPISLPKEIAEYGFSRLYISNLYGGSTQTTFPKISEDRVSFHGLGDWAFLTLEFNPHAPTRPGHSGLFFSPRRAWDGWHGTQRPLRTFVRLSESNWVYMGEYKFVPGISLTSDEWKKQKDKVRNTWVYGVHVSQWGTEVTLRVWFRKQRGADYEPSKEEFADAALQIGDIRKQVTLQDMLTAYDEGEEEIGTYKMTCVGYDEEFVRVLQRNAHLYISPLKNAKRKATGRKGLGSSSKRHAVGKSRTRMESDKDS</sequence>
<feature type="compositionally biased region" description="Low complexity" evidence="1">
    <location>
        <begin position="49"/>
        <end position="62"/>
    </location>
</feature>
<dbReference type="STRING" id="1328759.A0A5C2RV67"/>
<feature type="domain" description="DUF6697" evidence="2">
    <location>
        <begin position="189"/>
        <end position="385"/>
    </location>
</feature>
<dbReference type="Proteomes" id="UP000313359">
    <property type="component" value="Unassembled WGS sequence"/>
</dbReference>
<accession>A0A5C2RV67</accession>
<evidence type="ECO:0000313" key="4">
    <source>
        <dbReference type="Proteomes" id="UP000313359"/>
    </source>
</evidence>
<organism evidence="3 4">
    <name type="scientific">Lentinus tigrinus ALCF2SS1-6</name>
    <dbReference type="NCBI Taxonomy" id="1328759"/>
    <lineage>
        <taxon>Eukaryota</taxon>
        <taxon>Fungi</taxon>
        <taxon>Dikarya</taxon>
        <taxon>Basidiomycota</taxon>
        <taxon>Agaricomycotina</taxon>
        <taxon>Agaricomycetes</taxon>
        <taxon>Polyporales</taxon>
        <taxon>Polyporaceae</taxon>
        <taxon>Lentinus</taxon>
    </lineage>
</organism>
<feature type="region of interest" description="Disordered" evidence="1">
    <location>
        <begin position="35"/>
        <end position="63"/>
    </location>
</feature>
<gene>
    <name evidence="3" type="ORF">L227DRAFT_555321</name>
</gene>
<protein>
    <recommendedName>
        <fullName evidence="2">DUF6697 domain-containing protein</fullName>
    </recommendedName>
</protein>
<reference evidence="3" key="1">
    <citation type="journal article" date="2018" name="Genome Biol. Evol.">
        <title>Genomics and development of Lentinus tigrinus, a white-rot wood-decaying mushroom with dimorphic fruiting bodies.</title>
        <authorList>
            <person name="Wu B."/>
            <person name="Xu Z."/>
            <person name="Knudson A."/>
            <person name="Carlson A."/>
            <person name="Chen N."/>
            <person name="Kovaka S."/>
            <person name="LaButti K."/>
            <person name="Lipzen A."/>
            <person name="Pennachio C."/>
            <person name="Riley R."/>
            <person name="Schakwitz W."/>
            <person name="Umezawa K."/>
            <person name="Ohm R.A."/>
            <person name="Grigoriev I.V."/>
            <person name="Nagy L.G."/>
            <person name="Gibbons J."/>
            <person name="Hibbett D."/>
        </authorList>
    </citation>
    <scope>NUCLEOTIDE SEQUENCE [LARGE SCALE GENOMIC DNA]</scope>
    <source>
        <strain evidence="3">ALCF2SS1-6</strain>
    </source>
</reference>
<dbReference type="OrthoDB" id="3176940at2759"/>
<evidence type="ECO:0000313" key="3">
    <source>
        <dbReference type="EMBL" id="RPD55111.1"/>
    </source>
</evidence>
<dbReference type="InterPro" id="IPR046520">
    <property type="entry name" value="DUF6697"/>
</dbReference>